<dbReference type="SUPFAM" id="SSF48403">
    <property type="entry name" value="Ankyrin repeat"/>
    <property type="match status" value="1"/>
</dbReference>
<dbReference type="OrthoDB" id="5871714at2759"/>
<dbReference type="InParanoid" id="G0NL38"/>
<feature type="transmembrane region" description="Helical" evidence="3">
    <location>
        <begin position="148"/>
        <end position="171"/>
    </location>
</feature>
<dbReference type="PANTHER" id="PTHR45830:SF3">
    <property type="entry name" value="G PROTEIN-COUPLED RECEPTOR-RELATED"/>
    <property type="match status" value="1"/>
</dbReference>
<feature type="compositionally biased region" description="Acidic residues" evidence="2">
    <location>
        <begin position="1295"/>
        <end position="1308"/>
    </location>
</feature>
<dbReference type="Proteomes" id="UP000008068">
    <property type="component" value="Unassembled WGS sequence"/>
</dbReference>
<accession>G0NL38</accession>
<gene>
    <name evidence="4" type="ORF">CAEBREN_29946</name>
</gene>
<feature type="transmembrane region" description="Helical" evidence="3">
    <location>
        <begin position="40"/>
        <end position="59"/>
    </location>
</feature>
<name>G0NL38_CAEBE</name>
<dbReference type="PROSITE" id="PS50297">
    <property type="entry name" value="ANK_REP_REGION"/>
    <property type="match status" value="1"/>
</dbReference>
<evidence type="ECO:0000313" key="5">
    <source>
        <dbReference type="Proteomes" id="UP000008068"/>
    </source>
</evidence>
<feature type="repeat" description="ANK" evidence="1">
    <location>
        <begin position="1035"/>
        <end position="1067"/>
    </location>
</feature>
<dbReference type="InterPro" id="IPR002110">
    <property type="entry name" value="Ankyrin_rpt"/>
</dbReference>
<dbReference type="PANTHER" id="PTHR45830">
    <property type="entry name" value="SERPENTINE RECEPTOR, CLASS I"/>
    <property type="match status" value="1"/>
</dbReference>
<feature type="region of interest" description="Disordered" evidence="2">
    <location>
        <begin position="1267"/>
        <end position="1321"/>
    </location>
</feature>
<feature type="region of interest" description="Disordered" evidence="2">
    <location>
        <begin position="1340"/>
        <end position="1363"/>
    </location>
</feature>
<feature type="compositionally biased region" description="Low complexity" evidence="2">
    <location>
        <begin position="1267"/>
        <end position="1276"/>
    </location>
</feature>
<dbReference type="InterPro" id="IPR019429">
    <property type="entry name" value="7TM_GPCR_serpentine_rcpt_Sri"/>
</dbReference>
<feature type="compositionally biased region" description="Basic and acidic residues" evidence="2">
    <location>
        <begin position="1340"/>
        <end position="1354"/>
    </location>
</feature>
<organism evidence="5">
    <name type="scientific">Caenorhabditis brenneri</name>
    <name type="common">Nematode worm</name>
    <dbReference type="NCBI Taxonomy" id="135651"/>
    <lineage>
        <taxon>Eukaryota</taxon>
        <taxon>Metazoa</taxon>
        <taxon>Ecdysozoa</taxon>
        <taxon>Nematoda</taxon>
        <taxon>Chromadorea</taxon>
        <taxon>Rhabditida</taxon>
        <taxon>Rhabditina</taxon>
        <taxon>Rhabditomorpha</taxon>
        <taxon>Rhabditoidea</taxon>
        <taxon>Rhabditidae</taxon>
        <taxon>Peloderinae</taxon>
        <taxon>Caenorhabditis</taxon>
    </lineage>
</organism>
<keyword evidence="3" id="KW-1133">Transmembrane helix</keyword>
<dbReference type="EMBL" id="GL379904">
    <property type="protein sequence ID" value="EGT33335.1"/>
    <property type="molecule type" value="Genomic_DNA"/>
</dbReference>
<keyword evidence="3" id="KW-0472">Membrane</keyword>
<sequence length="1432" mass="165599">MIVMFTIMLQLEFLTICFMKKHQAIAVILKIHVFPKFFEYFCYLGFIVAPIFVCTLFHLSHLTKEEQLVYIKQNYPQFISQFKALPQFDIYDKNPLLIFDMIIVILCGFGVTVVFIVCSSDIFLLMAKVKLQLSPSTYQKHREAVQSLMVQLATSTMCIIPPFSFVSIVYLELDSAQNKENQDQQRVKKNGELHSNLLRDHWNLANVFKAINMSCGFLSGTQDGNDTINKIWSLKENYSIQKLISMDFFKLKKDLDKFFKAIDSYPYNGNISMQSSNAITNGFQEIDKIKSTQKASDYQKIEEITENINQDSQEEWEELNSNASSAYKGLFGLKTKKSRKELKIYCEQTIHLVTEDHCSFPKTAIDKFINIQTTLIKKEAFDDDQFEVNGFNKDIIEMALRTTGSLDSQWHWHNSLVNDMNKLNGIETQIEFLIKITSKLTETDLSHVLHARSINTFDHDKDKFLSSVLNPPNGFTSLMAGTVASRKYIGALSSLGEEFEKVKNSALGVLTSATKAFNLHRNMIRNSRVLQETFFLLERCFFPITEEETLNITEIGQTRDFLLGLLETLNKKHENLNKLLIDCPSLTTLNKKLKEIYDSGSSDSNVAAEIETLANQEYFRKSETVLFGLKDYSDEIIENGQKIRDAWTTLKSGFDLANRLKFSRIDSECKDENYKGNEFEEFVEFHESIGPLRKKKEVSQLVSGILMPLRQAQLRTRNLTAMAERMKNFPNSFNKFTNGICDITKNVQESMEDFENGVERLERFFHTLKRKKDVEMLLNMTDFMISYKAPERNSAPDLIIPHFQKLKKEQKNIKEMFEVIETLENMHNEEKWDNVASLKKIYEIADTLKSPIDWIDLDYQMGRFKKSYDVEPKLKKVRSSTKILAKAFGDLDKQNQIFKKTIIALKRLDGPIQEYFKWAEKKPPSGPLISLNGILIIVNVLCFIGCATYLILITRAPTHKRKYGPEDRVKDPDYVIGEHNMMFWPQLVQASRLPMNRRDENDFTPLFSAAWNNNYEEAERLVAAGAAINSACGANSETALHIAAMYGDKRMVDILLKGGADRRCKDTFDRSCKMVCSSKNYTKGSFAVHYDLRNQYVLPKVKRDFYVLIVDSFMFPKENLEYLPEDLDVVYGYREGEVNLDDFTHFVVAPRGNGSKDLLMDLDNLVAWEILSKPGMIVSLEWLEACMNDINNMDKDWKYLLTNITFEKKTHYGVITEIKNDIHQLRPPLLHDMELTIMPTRNRIMLTDREKWIRIIECFGGRHVSDPYPSDPSVVPFHMGDPVEVKEPKKKVKEDVEEDEETDEEEPQTESIKEQKKLPQTKDAIKKALEADQEIIEKELKEAKEEDEKEESERKKNKKKNQVKSSVVLTFHDSVIKECWTFPENHISIVGMGWLPQSIVSYRLLALNHDCLRNEPNPNYLPMIYEEGCRRN</sequence>
<protein>
    <submittedName>
        <fullName evidence="4">Uncharacterized protein</fullName>
    </submittedName>
</protein>
<dbReference type="HOGENOM" id="CLU_273872_0_0_1"/>
<dbReference type="Gene3D" id="1.25.40.20">
    <property type="entry name" value="Ankyrin repeat-containing domain"/>
    <property type="match status" value="1"/>
</dbReference>
<evidence type="ECO:0000256" key="1">
    <source>
        <dbReference type="PROSITE-ProRule" id="PRU00023"/>
    </source>
</evidence>
<dbReference type="Pfam" id="PF10327">
    <property type="entry name" value="7TM_GPCR_Sri"/>
    <property type="match status" value="1"/>
</dbReference>
<evidence type="ECO:0000256" key="3">
    <source>
        <dbReference type="SAM" id="Phobius"/>
    </source>
</evidence>
<dbReference type="PROSITE" id="PS50088">
    <property type="entry name" value="ANK_REPEAT"/>
    <property type="match status" value="1"/>
</dbReference>
<dbReference type="eggNOG" id="ENOG502T363">
    <property type="taxonomic scope" value="Eukaryota"/>
</dbReference>
<feature type="transmembrane region" description="Helical" evidence="3">
    <location>
        <begin position="101"/>
        <end position="127"/>
    </location>
</feature>
<proteinExistence type="predicted"/>
<feature type="transmembrane region" description="Helical" evidence="3">
    <location>
        <begin position="929"/>
        <end position="952"/>
    </location>
</feature>
<dbReference type="Pfam" id="PF12796">
    <property type="entry name" value="Ank_2"/>
    <property type="match status" value="1"/>
</dbReference>
<dbReference type="InterPro" id="IPR036770">
    <property type="entry name" value="Ankyrin_rpt-contain_sf"/>
</dbReference>
<evidence type="ECO:0000256" key="2">
    <source>
        <dbReference type="SAM" id="MobiDB-lite"/>
    </source>
</evidence>
<keyword evidence="3" id="KW-0812">Transmembrane</keyword>
<evidence type="ECO:0000313" key="4">
    <source>
        <dbReference type="EMBL" id="EGT33335.1"/>
    </source>
</evidence>
<keyword evidence="1" id="KW-0040">ANK repeat</keyword>
<dbReference type="STRING" id="135651.G0NL38"/>
<reference evidence="5" key="1">
    <citation type="submission" date="2011-07" db="EMBL/GenBank/DDBJ databases">
        <authorList>
            <consortium name="Caenorhabditis brenneri Sequencing and Analysis Consortium"/>
            <person name="Wilson R.K."/>
        </authorList>
    </citation>
    <scope>NUCLEOTIDE SEQUENCE [LARGE SCALE GENOMIC DNA]</scope>
    <source>
        <strain evidence="5">PB2801</strain>
    </source>
</reference>
<keyword evidence="5" id="KW-1185">Reference proteome</keyword>
<dbReference type="SMART" id="SM00248">
    <property type="entry name" value="ANK"/>
    <property type="match status" value="2"/>
</dbReference>